<comment type="subcellular location">
    <subcellularLocation>
        <location evidence="2">Cell membrane</location>
        <topology evidence="2">Single-pass membrane protein</topology>
    </subcellularLocation>
</comment>
<evidence type="ECO:0000256" key="9">
    <source>
        <dbReference type="ARBA" id="ARBA00023136"/>
    </source>
</evidence>
<keyword evidence="11" id="KW-0969">Cilium</keyword>
<feature type="transmembrane region" description="Helical" evidence="10">
    <location>
        <begin position="14"/>
        <end position="35"/>
    </location>
</feature>
<name>A0A938XRA8_9FIRM</name>
<dbReference type="Proteomes" id="UP000774000">
    <property type="component" value="Unassembled WGS sequence"/>
</dbReference>
<dbReference type="RefSeq" id="WP_204700068.1">
    <property type="nucleotide sequence ID" value="NZ_JAFBDQ010000001.1"/>
</dbReference>
<keyword evidence="6 10" id="KW-0812">Transmembrane</keyword>
<keyword evidence="8 10" id="KW-1133">Transmembrane helix</keyword>
<accession>A0A938XRA8</accession>
<evidence type="ECO:0000256" key="1">
    <source>
        <dbReference type="ARBA" id="ARBA00002254"/>
    </source>
</evidence>
<evidence type="ECO:0000256" key="3">
    <source>
        <dbReference type="ARBA" id="ARBA00008281"/>
    </source>
</evidence>
<evidence type="ECO:0000256" key="5">
    <source>
        <dbReference type="ARBA" id="ARBA00022500"/>
    </source>
</evidence>
<comment type="caution">
    <text evidence="11">The sequence shown here is derived from an EMBL/GenBank/DDBJ whole genome shotgun (WGS) entry which is preliminary data.</text>
</comment>
<evidence type="ECO:0000256" key="2">
    <source>
        <dbReference type="ARBA" id="ARBA00004162"/>
    </source>
</evidence>
<dbReference type="Pfam" id="PF03748">
    <property type="entry name" value="FliL"/>
    <property type="match status" value="1"/>
</dbReference>
<evidence type="ECO:0000256" key="8">
    <source>
        <dbReference type="ARBA" id="ARBA00022989"/>
    </source>
</evidence>
<keyword evidence="11" id="KW-0282">Flagellum</keyword>
<dbReference type="GO" id="GO:0006935">
    <property type="term" value="P:chemotaxis"/>
    <property type="evidence" value="ECO:0007669"/>
    <property type="project" value="UniProtKB-KW"/>
</dbReference>
<dbReference type="GO" id="GO:0071978">
    <property type="term" value="P:bacterial-type flagellum-dependent swarming motility"/>
    <property type="evidence" value="ECO:0007669"/>
    <property type="project" value="TreeGrafter"/>
</dbReference>
<comment type="function">
    <text evidence="1 10">Controls the rotational direction of flagella during chemotaxis.</text>
</comment>
<evidence type="ECO:0000313" key="11">
    <source>
        <dbReference type="EMBL" id="MBM7555349.1"/>
    </source>
</evidence>
<organism evidence="11 12">
    <name type="scientific">Halanaerobacter jeridensis</name>
    <dbReference type="NCBI Taxonomy" id="706427"/>
    <lineage>
        <taxon>Bacteria</taxon>
        <taxon>Bacillati</taxon>
        <taxon>Bacillota</taxon>
        <taxon>Clostridia</taxon>
        <taxon>Halanaerobiales</taxon>
        <taxon>Halobacteroidaceae</taxon>
        <taxon>Halanaerobacter</taxon>
    </lineage>
</organism>
<dbReference type="PANTHER" id="PTHR35091">
    <property type="entry name" value="FLAGELLAR PROTEIN FLIL"/>
    <property type="match status" value="1"/>
</dbReference>
<keyword evidence="7 10" id="KW-0283">Flagellar rotation</keyword>
<dbReference type="InterPro" id="IPR005503">
    <property type="entry name" value="FliL"/>
</dbReference>
<protein>
    <recommendedName>
        <fullName evidence="10">Flagellar protein FliL</fullName>
    </recommendedName>
</protein>
<dbReference type="AlphaFoldDB" id="A0A938XRA8"/>
<evidence type="ECO:0000256" key="10">
    <source>
        <dbReference type="RuleBase" id="RU364125"/>
    </source>
</evidence>
<sequence length="162" mass="18230">MADEENENNNDNGFNLSLIIAVVLSVVLATSLSYFMMMKFGGLGNGNAENGTEESKKKKEEVKKIGPTHNLDQFLVNLSGSNSYVKIKISVEVDNKDVIEEIQNRTPQIRDTIISILRSKEMKDISNNPSAKKLRQEIRNRVNQHLAQGKVTNVFFTEFVVQ</sequence>
<proteinExistence type="inferred from homology"/>
<keyword evidence="9 10" id="KW-0472">Membrane</keyword>
<evidence type="ECO:0000256" key="6">
    <source>
        <dbReference type="ARBA" id="ARBA00022692"/>
    </source>
</evidence>
<evidence type="ECO:0000256" key="7">
    <source>
        <dbReference type="ARBA" id="ARBA00022779"/>
    </source>
</evidence>
<evidence type="ECO:0000256" key="4">
    <source>
        <dbReference type="ARBA" id="ARBA00022475"/>
    </source>
</evidence>
<dbReference type="PANTHER" id="PTHR35091:SF2">
    <property type="entry name" value="FLAGELLAR PROTEIN FLIL"/>
    <property type="match status" value="1"/>
</dbReference>
<keyword evidence="5 10" id="KW-0145">Chemotaxis</keyword>
<keyword evidence="12" id="KW-1185">Reference proteome</keyword>
<comment type="similarity">
    <text evidence="3 10">Belongs to the FliL family.</text>
</comment>
<dbReference type="GO" id="GO:0009425">
    <property type="term" value="C:bacterial-type flagellum basal body"/>
    <property type="evidence" value="ECO:0007669"/>
    <property type="project" value="InterPro"/>
</dbReference>
<evidence type="ECO:0000313" key="12">
    <source>
        <dbReference type="Proteomes" id="UP000774000"/>
    </source>
</evidence>
<dbReference type="GO" id="GO:0005886">
    <property type="term" value="C:plasma membrane"/>
    <property type="evidence" value="ECO:0007669"/>
    <property type="project" value="UniProtKB-SubCell"/>
</dbReference>
<keyword evidence="4 10" id="KW-1003">Cell membrane</keyword>
<keyword evidence="11" id="KW-0966">Cell projection</keyword>
<gene>
    <name evidence="11" type="ORF">JOC47_000173</name>
</gene>
<dbReference type="EMBL" id="JAFBDQ010000001">
    <property type="protein sequence ID" value="MBM7555349.1"/>
    <property type="molecule type" value="Genomic_DNA"/>
</dbReference>
<reference evidence="11" key="1">
    <citation type="submission" date="2021-01" db="EMBL/GenBank/DDBJ databases">
        <title>Genomic Encyclopedia of Type Strains, Phase IV (KMG-IV): sequencing the most valuable type-strain genomes for metagenomic binning, comparative biology and taxonomic classification.</title>
        <authorList>
            <person name="Goeker M."/>
        </authorList>
    </citation>
    <scope>NUCLEOTIDE SEQUENCE</scope>
    <source>
        <strain evidence="11">DSM 23230</strain>
    </source>
</reference>